<protein>
    <recommendedName>
        <fullName evidence="1">Segregation and condensation protein A</fullName>
    </recommendedName>
</protein>
<gene>
    <name evidence="2" type="ORF">COV07_00715</name>
</gene>
<organism evidence="2 3">
    <name type="scientific">Candidatus Vogelbacteria bacterium CG10_big_fil_rev_8_21_14_0_10_45_14</name>
    <dbReference type="NCBI Taxonomy" id="1975042"/>
    <lineage>
        <taxon>Bacteria</taxon>
        <taxon>Candidatus Vogeliibacteriota</taxon>
    </lineage>
</organism>
<proteinExistence type="predicted"/>
<name>A0A2H0RL38_9BACT</name>
<evidence type="ECO:0000256" key="1">
    <source>
        <dbReference type="ARBA" id="ARBA00044777"/>
    </source>
</evidence>
<evidence type="ECO:0000313" key="2">
    <source>
        <dbReference type="EMBL" id="PIR47180.1"/>
    </source>
</evidence>
<dbReference type="Gene3D" id="6.10.250.2410">
    <property type="match status" value="1"/>
</dbReference>
<dbReference type="PANTHER" id="PTHR33969">
    <property type="entry name" value="SEGREGATION AND CONDENSATION PROTEIN A"/>
    <property type="match status" value="1"/>
</dbReference>
<dbReference type="Proteomes" id="UP000230833">
    <property type="component" value="Unassembled WGS sequence"/>
</dbReference>
<sequence>MNDKIFQVKQEAFSGPLDLLLSLIESRKLFVNEISLSIVADDFISYIEKVGGISTGEMANFVYTASTVLLVKARSLIPNIPLSEEETASISDLEERLRLLARVHEKMALLEKVAGKSSLLMGGSTVLREAIFAPPRTPFHLKEFAIAMQGMLSKVGAISKDTKSAVLKKMISLESVLNSIDRRIRDGVRLSWNSLAKDTSTKEGRAVAIVSFLALLELLKRGMVLASQSGTYRDIHFETNNVRTPHYGS</sequence>
<evidence type="ECO:0000313" key="3">
    <source>
        <dbReference type="Proteomes" id="UP000230833"/>
    </source>
</evidence>
<dbReference type="PANTHER" id="PTHR33969:SF2">
    <property type="entry name" value="SEGREGATION AND CONDENSATION PROTEIN A"/>
    <property type="match status" value="1"/>
</dbReference>
<dbReference type="InterPro" id="IPR003768">
    <property type="entry name" value="ScpA"/>
</dbReference>
<reference evidence="2 3" key="1">
    <citation type="submission" date="2017-09" db="EMBL/GenBank/DDBJ databases">
        <title>Depth-based differentiation of microbial function through sediment-hosted aquifers and enrichment of novel symbionts in the deep terrestrial subsurface.</title>
        <authorList>
            <person name="Probst A.J."/>
            <person name="Ladd B."/>
            <person name="Jarett J.K."/>
            <person name="Geller-Mcgrath D.E."/>
            <person name="Sieber C.M."/>
            <person name="Emerson J.B."/>
            <person name="Anantharaman K."/>
            <person name="Thomas B.C."/>
            <person name="Malmstrom R."/>
            <person name="Stieglmeier M."/>
            <person name="Klingl A."/>
            <person name="Woyke T."/>
            <person name="Ryan C.M."/>
            <person name="Banfield J.F."/>
        </authorList>
    </citation>
    <scope>NUCLEOTIDE SEQUENCE [LARGE SCALE GENOMIC DNA]</scope>
    <source>
        <strain evidence="2">CG10_big_fil_rev_8_21_14_0_10_45_14</strain>
    </source>
</reference>
<dbReference type="Pfam" id="PF02616">
    <property type="entry name" value="SMC_ScpA"/>
    <property type="match status" value="1"/>
</dbReference>
<comment type="caution">
    <text evidence="2">The sequence shown here is derived from an EMBL/GenBank/DDBJ whole genome shotgun (WGS) entry which is preliminary data.</text>
</comment>
<dbReference type="AlphaFoldDB" id="A0A2H0RL38"/>
<accession>A0A2H0RL38</accession>
<dbReference type="EMBL" id="PCYL01000005">
    <property type="protein sequence ID" value="PIR47180.1"/>
    <property type="molecule type" value="Genomic_DNA"/>
</dbReference>